<dbReference type="SUPFAM" id="SSF47598">
    <property type="entry name" value="Ribbon-helix-helix"/>
    <property type="match status" value="1"/>
</dbReference>
<dbReference type="Proteomes" id="UP001556653">
    <property type="component" value="Unassembled WGS sequence"/>
</dbReference>
<name>A0ABV3SCQ3_9GAMM</name>
<reference evidence="1 2" key="1">
    <citation type="submission" date="2024-02" db="EMBL/GenBank/DDBJ databases">
        <title>New especies of Spiribacter isolated from saline water.</title>
        <authorList>
            <person name="Leon M.J."/>
            <person name="De La Haba R."/>
            <person name="Sanchez-Porro C."/>
            <person name="Ventosa A."/>
        </authorList>
    </citation>
    <scope>NUCLEOTIDE SEQUENCE [LARGE SCALE GENOMIC DNA]</scope>
    <source>
        <strain evidence="2">ag22IC4-227</strain>
    </source>
</reference>
<accession>A0ABV3SCQ3</accession>
<organism evidence="1 2">
    <name type="scientific">Spiribacter onubensis</name>
    <dbReference type="NCBI Taxonomy" id="3122420"/>
    <lineage>
        <taxon>Bacteria</taxon>
        <taxon>Pseudomonadati</taxon>
        <taxon>Pseudomonadota</taxon>
        <taxon>Gammaproteobacteria</taxon>
        <taxon>Chromatiales</taxon>
        <taxon>Ectothiorhodospiraceae</taxon>
        <taxon>Spiribacter</taxon>
    </lineage>
</organism>
<gene>
    <name evidence="1" type="ORF">V6X64_09635</name>
</gene>
<dbReference type="EMBL" id="JBAKFJ010000002">
    <property type="protein sequence ID" value="MEX0387248.1"/>
    <property type="molecule type" value="Genomic_DNA"/>
</dbReference>
<dbReference type="InterPro" id="IPR045944">
    <property type="entry name" value="DUF6364"/>
</dbReference>
<sequence length="80" mass="9223">MSAETGKLTIRLPREDLEFVKAYAKANQMTVTEVIDRSLRRLRMLDEEGLSPELDAITGLLPADIDAEQAYREHLERKHR</sequence>
<keyword evidence="2" id="KW-1185">Reference proteome</keyword>
<dbReference type="RefSeq" id="WP_367967898.1">
    <property type="nucleotide sequence ID" value="NZ_JBAKFI010000005.1"/>
</dbReference>
<proteinExistence type="predicted"/>
<protein>
    <submittedName>
        <fullName evidence="1">DUF6364 family protein</fullName>
    </submittedName>
</protein>
<evidence type="ECO:0000313" key="1">
    <source>
        <dbReference type="EMBL" id="MEX0387248.1"/>
    </source>
</evidence>
<evidence type="ECO:0000313" key="2">
    <source>
        <dbReference type="Proteomes" id="UP001556653"/>
    </source>
</evidence>
<comment type="caution">
    <text evidence="1">The sequence shown here is derived from an EMBL/GenBank/DDBJ whole genome shotgun (WGS) entry which is preliminary data.</text>
</comment>
<dbReference type="InterPro" id="IPR010985">
    <property type="entry name" value="Ribbon_hlx_hlx"/>
</dbReference>
<dbReference type="Pfam" id="PF19891">
    <property type="entry name" value="DUF6364"/>
    <property type="match status" value="1"/>
</dbReference>